<reference evidence="1 2" key="1">
    <citation type="submission" date="2022-05" db="EMBL/GenBank/DDBJ databases">
        <authorList>
            <consortium name="Genoscope - CEA"/>
            <person name="William W."/>
        </authorList>
    </citation>
    <scope>NUCLEOTIDE SEQUENCE [LARGE SCALE GENOMIC DNA]</scope>
</reference>
<accession>A0ABN8RBT9</accession>
<sequence length="187" mass="20720">MLAAGLLQNCIGYSAGAEVAIHAMAQILDDDRTDEIPLVDASNIQITCPEISMYIINTYRSPSRLFTCGGVEILSPGGGHSTYGDPLAMPWYAINTSILIPSLRARIPEVKQVWLVDDSAGGSLMELLYNWYKLFSQEGKKFGYLINGSKNYMEPIEEAINDIFLPVLFRQTEPLPDELRELFALGV</sequence>
<name>A0ABN8RBT9_9CNID</name>
<organism evidence="1 2">
    <name type="scientific">Porites lobata</name>
    <dbReference type="NCBI Taxonomy" id="104759"/>
    <lineage>
        <taxon>Eukaryota</taxon>
        <taxon>Metazoa</taxon>
        <taxon>Cnidaria</taxon>
        <taxon>Anthozoa</taxon>
        <taxon>Hexacorallia</taxon>
        <taxon>Scleractinia</taxon>
        <taxon>Fungiina</taxon>
        <taxon>Poritidae</taxon>
        <taxon>Porites</taxon>
    </lineage>
</organism>
<proteinExistence type="predicted"/>
<evidence type="ECO:0000313" key="2">
    <source>
        <dbReference type="Proteomes" id="UP001159405"/>
    </source>
</evidence>
<protein>
    <submittedName>
        <fullName evidence="1">Uncharacterized protein</fullName>
    </submittedName>
</protein>
<gene>
    <name evidence="1" type="ORF">PLOB_00018516</name>
</gene>
<keyword evidence="2" id="KW-1185">Reference proteome</keyword>
<evidence type="ECO:0000313" key="1">
    <source>
        <dbReference type="EMBL" id="CAH3176855.1"/>
    </source>
</evidence>
<comment type="caution">
    <text evidence="1">The sequence shown here is derived from an EMBL/GenBank/DDBJ whole genome shotgun (WGS) entry which is preliminary data.</text>
</comment>
<dbReference type="EMBL" id="CALNXK010000218">
    <property type="protein sequence ID" value="CAH3176855.1"/>
    <property type="molecule type" value="Genomic_DNA"/>
</dbReference>
<dbReference type="Proteomes" id="UP001159405">
    <property type="component" value="Unassembled WGS sequence"/>
</dbReference>